<organism evidence="4">
    <name type="scientific">Enterobius vermicularis</name>
    <name type="common">Human pinworm</name>
    <dbReference type="NCBI Taxonomy" id="51028"/>
    <lineage>
        <taxon>Eukaryota</taxon>
        <taxon>Metazoa</taxon>
        <taxon>Ecdysozoa</taxon>
        <taxon>Nematoda</taxon>
        <taxon>Chromadorea</taxon>
        <taxon>Rhabditida</taxon>
        <taxon>Spirurina</taxon>
        <taxon>Oxyuridomorpha</taxon>
        <taxon>Oxyuroidea</taxon>
        <taxon>Oxyuridae</taxon>
        <taxon>Enterobius</taxon>
    </lineage>
</organism>
<dbReference type="GO" id="GO:0005737">
    <property type="term" value="C:cytoplasm"/>
    <property type="evidence" value="ECO:0007669"/>
    <property type="project" value="TreeGrafter"/>
</dbReference>
<dbReference type="GO" id="GO:0051015">
    <property type="term" value="F:actin filament binding"/>
    <property type="evidence" value="ECO:0007669"/>
    <property type="project" value="InterPro"/>
</dbReference>
<dbReference type="GO" id="GO:0051014">
    <property type="term" value="P:actin filament severing"/>
    <property type="evidence" value="ECO:0007669"/>
    <property type="project" value="TreeGrafter"/>
</dbReference>
<keyword evidence="3" id="KW-1185">Reference proteome</keyword>
<dbReference type="SUPFAM" id="SSF55753">
    <property type="entry name" value="Actin depolymerizing proteins"/>
    <property type="match status" value="4"/>
</dbReference>
<dbReference type="OrthoDB" id="28894at2759"/>
<dbReference type="InterPro" id="IPR003128">
    <property type="entry name" value="Villin_headpiece"/>
</dbReference>
<dbReference type="PANTHER" id="PTHR11977:SF45">
    <property type="entry name" value="SUPERVILLIN"/>
    <property type="match status" value="1"/>
</dbReference>
<dbReference type="GO" id="GO:0015629">
    <property type="term" value="C:actin cytoskeleton"/>
    <property type="evidence" value="ECO:0007669"/>
    <property type="project" value="TreeGrafter"/>
</dbReference>
<evidence type="ECO:0000313" key="2">
    <source>
        <dbReference type="EMBL" id="VDD91527.1"/>
    </source>
</evidence>
<dbReference type="Gene3D" id="3.40.20.10">
    <property type="entry name" value="Severin"/>
    <property type="match status" value="4"/>
</dbReference>
<evidence type="ECO:0000313" key="3">
    <source>
        <dbReference type="Proteomes" id="UP000274131"/>
    </source>
</evidence>
<sequence length="625" mass="72374">MLIRIKGSKRPDVRLVAPKYTSLCNYGVYMLVTPEKLFFYYGKYSSLRERTKASFSITSKNGELGCHARTAENVNEVKKSEFWTLLGCSSAKDIMDDEERNKAFEGDEPFETYIAKTNLIFQVCDDYSIKTVLSGSAPSRSIMQPNFNMIFDFGSEIYIWAGRAADRTGFQKALAYAKELQQQSAPHIPDNDFSEKRPDWCIFLKMSQGLADCLFRDKFTDWVSPDDEATFKIRKPLIVKRREIITESFEETTAKNLANLLARTPTEVPLILEETEIGRAAENIFTEDINYYRVDGEDKLTKLDDLNLFFTEECYIIRWDYRVEKEGIGRLAGLETDREHDTGRQRICYFFWLGSGTTNKEQGVCALALRNFDREHQPHVRVVQGQEPFVFLSLFKGMLVVAGHETRVFLVHSSNIMNECHLEELPSPVVLRSHAAYVIVTNKITIWFGKDSATRERECARFVAQRLSYTIVKYNVLFYLIFRDTIIVDQGNSIWLWTDTIPVTQHLRVASEYSKERSGSATVICKTKEPVEFKALFPTWVDFVDEKIPTRDNPISVEDLLKKRNQKYPLEKVRARDLPEGSDLKRLEQYLTDKDFEGVFKMDRGTFYALPPWKQISLRKMNDLF</sequence>
<feature type="domain" description="HP" evidence="1">
    <location>
        <begin position="562"/>
        <end position="625"/>
    </location>
</feature>
<dbReference type="SUPFAM" id="SSF47050">
    <property type="entry name" value="VHP, Villin headpiece domain"/>
    <property type="match status" value="1"/>
</dbReference>
<dbReference type="GO" id="GO:0005546">
    <property type="term" value="F:phosphatidylinositol-4,5-bisphosphate binding"/>
    <property type="evidence" value="ECO:0007669"/>
    <property type="project" value="TreeGrafter"/>
</dbReference>
<accession>A0A0N4V8L8</accession>
<dbReference type="InterPro" id="IPR029006">
    <property type="entry name" value="ADF-H/Gelsolin-like_dom_sf"/>
</dbReference>
<evidence type="ECO:0000259" key="1">
    <source>
        <dbReference type="PROSITE" id="PS51089"/>
    </source>
</evidence>
<name>A0A0N4V8L8_ENTVE</name>
<dbReference type="Pfam" id="PF02209">
    <property type="entry name" value="VHP"/>
    <property type="match status" value="1"/>
</dbReference>
<reference evidence="4" key="1">
    <citation type="submission" date="2016-04" db="UniProtKB">
        <authorList>
            <consortium name="WormBaseParasite"/>
        </authorList>
    </citation>
    <scope>IDENTIFICATION</scope>
</reference>
<dbReference type="Gene3D" id="1.10.950.10">
    <property type="entry name" value="Villin headpiece domain"/>
    <property type="match status" value="1"/>
</dbReference>
<protein>
    <submittedName>
        <fullName evidence="4">HP domain-containing protein</fullName>
    </submittedName>
</protein>
<dbReference type="STRING" id="51028.A0A0N4V8L8"/>
<dbReference type="InterPro" id="IPR036886">
    <property type="entry name" value="Villin_headpiece_dom_sf"/>
</dbReference>
<dbReference type="PROSITE" id="PS51089">
    <property type="entry name" value="HP"/>
    <property type="match status" value="1"/>
</dbReference>
<dbReference type="InterPro" id="IPR007122">
    <property type="entry name" value="Villin/Gelsolin"/>
</dbReference>
<dbReference type="Proteomes" id="UP000274131">
    <property type="component" value="Unassembled WGS sequence"/>
</dbReference>
<dbReference type="SMART" id="SM00153">
    <property type="entry name" value="VHP"/>
    <property type="match status" value="1"/>
</dbReference>
<evidence type="ECO:0000313" key="4">
    <source>
        <dbReference type="WBParaSite" id="EVEC_0000673001-mRNA-1"/>
    </source>
</evidence>
<dbReference type="GO" id="GO:0008154">
    <property type="term" value="P:actin polymerization or depolymerization"/>
    <property type="evidence" value="ECO:0007669"/>
    <property type="project" value="TreeGrafter"/>
</dbReference>
<dbReference type="PANTHER" id="PTHR11977">
    <property type="entry name" value="VILLIN"/>
    <property type="match status" value="1"/>
</dbReference>
<dbReference type="SMART" id="SM00262">
    <property type="entry name" value="GEL"/>
    <property type="match status" value="2"/>
</dbReference>
<reference evidence="2 3" key="2">
    <citation type="submission" date="2018-10" db="EMBL/GenBank/DDBJ databases">
        <authorList>
            <consortium name="Pathogen Informatics"/>
        </authorList>
    </citation>
    <scope>NUCLEOTIDE SEQUENCE [LARGE SCALE GENOMIC DNA]</scope>
</reference>
<dbReference type="AlphaFoldDB" id="A0A0N4V8L8"/>
<gene>
    <name evidence="2" type="ORF">EVEC_LOCUS6278</name>
</gene>
<dbReference type="EMBL" id="UXUI01008452">
    <property type="protein sequence ID" value="VDD91527.1"/>
    <property type="molecule type" value="Genomic_DNA"/>
</dbReference>
<dbReference type="WBParaSite" id="EVEC_0000673001-mRNA-1">
    <property type="protein sequence ID" value="EVEC_0000673001-mRNA-1"/>
    <property type="gene ID" value="EVEC_0000673001"/>
</dbReference>
<dbReference type="GO" id="GO:0051016">
    <property type="term" value="P:barbed-end actin filament capping"/>
    <property type="evidence" value="ECO:0007669"/>
    <property type="project" value="TreeGrafter"/>
</dbReference>
<proteinExistence type="predicted"/>